<comment type="caution">
    <text evidence="2">The sequence shown here is derived from an EMBL/GenBank/DDBJ whole genome shotgun (WGS) entry which is preliminary data.</text>
</comment>
<keyword evidence="3" id="KW-1185">Reference proteome</keyword>
<feature type="domain" description="N-acetyltransferase" evidence="1">
    <location>
        <begin position="2"/>
        <end position="205"/>
    </location>
</feature>
<gene>
    <name evidence="2" type="ORF">H4W29_000396</name>
</gene>
<dbReference type="Gene3D" id="3.40.630.30">
    <property type="match status" value="1"/>
</dbReference>
<dbReference type="PROSITE" id="PS51186">
    <property type="entry name" value="GNAT"/>
    <property type="match status" value="1"/>
</dbReference>
<dbReference type="PANTHER" id="PTHR13170:SF16">
    <property type="entry name" value="PROTEIN O-GLCNACASE"/>
    <property type="match status" value="1"/>
</dbReference>
<accession>A0ABR9IJ63</accession>
<dbReference type="EMBL" id="JADBEC010000001">
    <property type="protein sequence ID" value="MBE1503215.1"/>
    <property type="molecule type" value="Genomic_DNA"/>
</dbReference>
<dbReference type="InterPro" id="IPR016181">
    <property type="entry name" value="Acyl_CoA_acyltransferase"/>
</dbReference>
<reference evidence="2 3" key="1">
    <citation type="submission" date="2020-10" db="EMBL/GenBank/DDBJ databases">
        <title>Sequencing the genomes of 1000 actinobacteria strains.</title>
        <authorList>
            <person name="Klenk H.-P."/>
        </authorList>
    </citation>
    <scope>NUCLEOTIDE SEQUENCE [LARGE SCALE GENOMIC DNA]</scope>
    <source>
        <strain evidence="2 3">DSM 7307</strain>
    </source>
</reference>
<dbReference type="SUPFAM" id="SSF55729">
    <property type="entry name" value="Acyl-CoA N-acyltransferases (Nat)"/>
    <property type="match status" value="1"/>
</dbReference>
<protein>
    <submittedName>
        <fullName evidence="2">Ribosomal protein S18 acetylase RimI-like enzyme</fullName>
    </submittedName>
</protein>
<evidence type="ECO:0000259" key="1">
    <source>
        <dbReference type="PROSITE" id="PS51186"/>
    </source>
</evidence>
<dbReference type="Proteomes" id="UP000620262">
    <property type="component" value="Unassembled WGS sequence"/>
</dbReference>
<sequence length="205" mass="22868">MQVFRNARRDDLDQIYGISLATGDGGQNASHLYSDGRLVGHIYSAPYVVLNPETTFVAEDELGIAGYIVGAYDTVAFETRLEREWWPALRDQYADPSGDPSGWTADERRSFAIHHPHTMWAEIVEAYPAHIHMNLMPRLQGQGVGSRLLEHWISEARQAGVPGIHLGVNADNQGGLRFWSSRGFERLLPPLVPASEASVWFGRTL</sequence>
<organism evidence="2 3">
    <name type="scientific">Rhizobium viscosum</name>
    <name type="common">Arthrobacter viscosus</name>
    <dbReference type="NCBI Taxonomy" id="1673"/>
    <lineage>
        <taxon>Bacteria</taxon>
        <taxon>Pseudomonadati</taxon>
        <taxon>Pseudomonadota</taxon>
        <taxon>Alphaproteobacteria</taxon>
        <taxon>Hyphomicrobiales</taxon>
        <taxon>Rhizobiaceae</taxon>
        <taxon>Rhizobium/Agrobacterium group</taxon>
        <taxon>Rhizobium</taxon>
    </lineage>
</organism>
<dbReference type="CDD" id="cd04301">
    <property type="entry name" value="NAT_SF"/>
    <property type="match status" value="1"/>
</dbReference>
<dbReference type="InterPro" id="IPR000182">
    <property type="entry name" value="GNAT_dom"/>
</dbReference>
<dbReference type="Pfam" id="PF00583">
    <property type="entry name" value="Acetyltransf_1"/>
    <property type="match status" value="1"/>
</dbReference>
<proteinExistence type="predicted"/>
<dbReference type="InterPro" id="IPR051822">
    <property type="entry name" value="Glycosyl_Hydrolase_84"/>
</dbReference>
<name>A0ABR9IJ63_RHIVS</name>
<evidence type="ECO:0000313" key="2">
    <source>
        <dbReference type="EMBL" id="MBE1503215.1"/>
    </source>
</evidence>
<evidence type="ECO:0000313" key="3">
    <source>
        <dbReference type="Proteomes" id="UP000620262"/>
    </source>
</evidence>
<dbReference type="RefSeq" id="WP_192727433.1">
    <property type="nucleotide sequence ID" value="NZ_BAAAVL010000003.1"/>
</dbReference>
<dbReference type="PANTHER" id="PTHR13170">
    <property type="entry name" value="O-GLCNACASE"/>
    <property type="match status" value="1"/>
</dbReference>